<dbReference type="HOGENOM" id="CLU_006344_6_0_1"/>
<dbReference type="Proteomes" id="UP000001194">
    <property type="component" value="Unassembled WGS sequence"/>
</dbReference>
<keyword evidence="3" id="KW-1185">Reference proteome</keyword>
<evidence type="ECO:0000313" key="2">
    <source>
        <dbReference type="EMBL" id="EDR13270.1"/>
    </source>
</evidence>
<feature type="region of interest" description="Disordered" evidence="1">
    <location>
        <begin position="269"/>
        <end position="293"/>
    </location>
</feature>
<dbReference type="STRING" id="486041.B0CV53"/>
<dbReference type="OrthoDB" id="3199698at2759"/>
<proteinExistence type="predicted"/>
<dbReference type="InParanoid" id="B0CV53"/>
<dbReference type="KEGG" id="lbc:LACBIDRAFT_308942"/>
<sequence length="315" mass="35476">MLGWLPLGWCPRCMALPNDLDGVRGRRTRALTELLMDTLTSKKLWDEFGIDDDIIPFTFHFPRADIHEILTPDLLHQVIKGTFKDHLVTWVGEYLELEHGEARANEIMDDIDRRIAAAPPFPGLHQFPHGHRFKQWTGDDSKALMKVYLPAIAGHVPTEMVQCISTFLDVCYIIRHADITVDTLKEFDTALAKFHHHCEVFRTTGFGAPGGICSSITESCHITAVKKPWRRSNRYEALHQMLVTNQRLDKLTAARIDFINRGMLPPSYAPPPAPVEHIHDNDEGGDDAEPTDDPYVMGTVVLACTRVPPSSPRAS</sequence>
<evidence type="ECO:0000256" key="1">
    <source>
        <dbReference type="SAM" id="MobiDB-lite"/>
    </source>
</evidence>
<evidence type="ECO:0000313" key="3">
    <source>
        <dbReference type="Proteomes" id="UP000001194"/>
    </source>
</evidence>
<gene>
    <name evidence="2" type="ORF">LACBIDRAFT_308942</name>
</gene>
<accession>B0CV53</accession>
<dbReference type="EMBL" id="DS547093">
    <property type="protein sequence ID" value="EDR13270.1"/>
    <property type="molecule type" value="Genomic_DNA"/>
</dbReference>
<protein>
    <submittedName>
        <fullName evidence="2">Predicted protein</fullName>
    </submittedName>
</protein>
<organism evidence="3">
    <name type="scientific">Laccaria bicolor (strain S238N-H82 / ATCC MYA-4686)</name>
    <name type="common">Bicoloured deceiver</name>
    <name type="synonym">Laccaria laccata var. bicolor</name>
    <dbReference type="NCBI Taxonomy" id="486041"/>
    <lineage>
        <taxon>Eukaryota</taxon>
        <taxon>Fungi</taxon>
        <taxon>Dikarya</taxon>
        <taxon>Basidiomycota</taxon>
        <taxon>Agaricomycotina</taxon>
        <taxon>Agaricomycetes</taxon>
        <taxon>Agaricomycetidae</taxon>
        <taxon>Agaricales</taxon>
        <taxon>Agaricineae</taxon>
        <taxon>Hydnangiaceae</taxon>
        <taxon>Laccaria</taxon>
    </lineage>
</organism>
<name>B0CV53_LACBS</name>
<dbReference type="Pfam" id="PF18759">
    <property type="entry name" value="Plavaka"/>
    <property type="match status" value="1"/>
</dbReference>
<dbReference type="InterPro" id="IPR041078">
    <property type="entry name" value="Plavaka"/>
</dbReference>
<dbReference type="RefSeq" id="XP_001875768.1">
    <property type="nucleotide sequence ID" value="XM_001875733.1"/>
</dbReference>
<dbReference type="AlphaFoldDB" id="B0CV53"/>
<feature type="compositionally biased region" description="Acidic residues" evidence="1">
    <location>
        <begin position="283"/>
        <end position="292"/>
    </location>
</feature>
<dbReference type="GeneID" id="6071899"/>
<reference evidence="2 3" key="1">
    <citation type="journal article" date="2008" name="Nature">
        <title>The genome of Laccaria bicolor provides insights into mycorrhizal symbiosis.</title>
        <authorList>
            <person name="Martin F."/>
            <person name="Aerts A."/>
            <person name="Ahren D."/>
            <person name="Brun A."/>
            <person name="Danchin E.G.J."/>
            <person name="Duchaussoy F."/>
            <person name="Gibon J."/>
            <person name="Kohler A."/>
            <person name="Lindquist E."/>
            <person name="Pereda V."/>
            <person name="Salamov A."/>
            <person name="Shapiro H.J."/>
            <person name="Wuyts J."/>
            <person name="Blaudez D."/>
            <person name="Buee M."/>
            <person name="Brokstein P."/>
            <person name="Canbaeck B."/>
            <person name="Cohen D."/>
            <person name="Courty P.E."/>
            <person name="Coutinho P.M."/>
            <person name="Delaruelle C."/>
            <person name="Detter J.C."/>
            <person name="Deveau A."/>
            <person name="DiFazio S."/>
            <person name="Duplessis S."/>
            <person name="Fraissinet-Tachet L."/>
            <person name="Lucic E."/>
            <person name="Frey-Klett P."/>
            <person name="Fourrey C."/>
            <person name="Feussner I."/>
            <person name="Gay G."/>
            <person name="Grimwood J."/>
            <person name="Hoegger P.J."/>
            <person name="Jain P."/>
            <person name="Kilaru S."/>
            <person name="Labbe J."/>
            <person name="Lin Y.C."/>
            <person name="Legue V."/>
            <person name="Le Tacon F."/>
            <person name="Marmeisse R."/>
            <person name="Melayah D."/>
            <person name="Montanini B."/>
            <person name="Muratet M."/>
            <person name="Nehls U."/>
            <person name="Niculita-Hirzel H."/>
            <person name="Oudot-Le Secq M.P."/>
            <person name="Peter M."/>
            <person name="Quesneville H."/>
            <person name="Rajashekar B."/>
            <person name="Reich M."/>
            <person name="Rouhier N."/>
            <person name="Schmutz J."/>
            <person name="Yin T."/>
            <person name="Chalot M."/>
            <person name="Henrissat B."/>
            <person name="Kuees U."/>
            <person name="Lucas S."/>
            <person name="Van de Peer Y."/>
            <person name="Podila G.K."/>
            <person name="Polle A."/>
            <person name="Pukkila P.J."/>
            <person name="Richardson P.M."/>
            <person name="Rouze P."/>
            <person name="Sanders I.R."/>
            <person name="Stajich J.E."/>
            <person name="Tunlid A."/>
            <person name="Tuskan G."/>
            <person name="Grigoriev I.V."/>
        </authorList>
    </citation>
    <scope>NUCLEOTIDE SEQUENCE [LARGE SCALE GENOMIC DNA]</scope>
    <source>
        <strain evidence="3">S238N-H82 / ATCC MYA-4686</strain>
    </source>
</reference>